<evidence type="ECO:0000256" key="1">
    <source>
        <dbReference type="ARBA" id="ARBA00006643"/>
    </source>
</evidence>
<dbReference type="InterPro" id="IPR028288">
    <property type="entry name" value="SCAR/WAVE_fam"/>
</dbReference>
<evidence type="ECO:0000259" key="6">
    <source>
        <dbReference type="PROSITE" id="PS51082"/>
    </source>
</evidence>
<feature type="domain" description="WH2" evidence="6">
    <location>
        <begin position="1412"/>
        <end position="1430"/>
    </location>
</feature>
<evidence type="ECO:0000256" key="3">
    <source>
        <dbReference type="ARBA" id="ARBA00022737"/>
    </source>
</evidence>
<feature type="compositionally biased region" description="Polar residues" evidence="5">
    <location>
        <begin position="1275"/>
        <end position="1287"/>
    </location>
</feature>
<evidence type="ECO:0000256" key="5">
    <source>
        <dbReference type="SAM" id="MobiDB-lite"/>
    </source>
</evidence>
<feature type="region of interest" description="Disordered" evidence="5">
    <location>
        <begin position="883"/>
        <end position="956"/>
    </location>
</feature>
<dbReference type="Pfam" id="PF20431">
    <property type="entry name" value="E_motif"/>
    <property type="match status" value="1"/>
</dbReference>
<feature type="compositionally biased region" description="Polar residues" evidence="5">
    <location>
        <begin position="758"/>
        <end position="769"/>
    </location>
</feature>
<dbReference type="GO" id="GO:0030036">
    <property type="term" value="P:actin cytoskeleton organization"/>
    <property type="evidence" value="ECO:0007669"/>
    <property type="project" value="InterPro"/>
</dbReference>
<evidence type="ECO:0000313" key="8">
    <source>
        <dbReference type="Proteomes" id="UP000583929"/>
    </source>
</evidence>
<dbReference type="GO" id="GO:0003779">
    <property type="term" value="F:actin binding"/>
    <property type="evidence" value="ECO:0007669"/>
    <property type="project" value="UniProtKB-KW"/>
</dbReference>
<dbReference type="NCBIfam" id="TIGR00756">
    <property type="entry name" value="PPR"/>
    <property type="match status" value="5"/>
</dbReference>
<feature type="compositionally biased region" description="Polar residues" evidence="5">
    <location>
        <begin position="1026"/>
        <end position="1035"/>
    </location>
</feature>
<dbReference type="PANTHER" id="PTHR12902">
    <property type="entry name" value="WASP-1"/>
    <property type="match status" value="1"/>
</dbReference>
<dbReference type="Pfam" id="PF14432">
    <property type="entry name" value="DYW_deaminase"/>
    <property type="match status" value="1"/>
</dbReference>
<feature type="region of interest" description="Disordered" evidence="5">
    <location>
        <begin position="758"/>
        <end position="817"/>
    </location>
</feature>
<reference evidence="7 8" key="1">
    <citation type="journal article" date="2020" name="bioRxiv">
        <title>Sequence and annotation of 42 cannabis genomes reveals extensive copy number variation in cannabinoid synthesis and pathogen resistance genes.</title>
        <authorList>
            <person name="Mckernan K.J."/>
            <person name="Helbert Y."/>
            <person name="Kane L.T."/>
            <person name="Ebling H."/>
            <person name="Zhang L."/>
            <person name="Liu B."/>
            <person name="Eaton Z."/>
            <person name="Mclaughlin S."/>
            <person name="Kingan S."/>
            <person name="Baybayan P."/>
            <person name="Concepcion G."/>
            <person name="Jordan M."/>
            <person name="Riva A."/>
            <person name="Barbazuk W."/>
            <person name="Harkins T."/>
        </authorList>
    </citation>
    <scope>NUCLEOTIDE SEQUENCE [LARGE SCALE GENOMIC DNA]</scope>
    <source>
        <strain evidence="8">cv. Jamaican Lion 4</strain>
        <tissue evidence="7">Leaf</tissue>
    </source>
</reference>
<dbReference type="EMBL" id="JAATIQ010000012">
    <property type="protein sequence ID" value="KAF4401358.1"/>
    <property type="molecule type" value="Genomic_DNA"/>
</dbReference>
<comment type="similarity">
    <text evidence="1">Belongs to the PPR family. PCMP-H subfamily.</text>
</comment>
<feature type="region of interest" description="Disordered" evidence="5">
    <location>
        <begin position="2219"/>
        <end position="2239"/>
    </location>
</feature>
<feature type="repeat" description="PPR" evidence="4">
    <location>
        <begin position="1837"/>
        <end position="1871"/>
    </location>
</feature>
<name>A0A7J6I2Y7_CANSA</name>
<dbReference type="GO" id="GO:0008270">
    <property type="term" value="F:zinc ion binding"/>
    <property type="evidence" value="ECO:0007669"/>
    <property type="project" value="InterPro"/>
</dbReference>
<feature type="compositionally biased region" description="Acidic residues" evidence="5">
    <location>
        <begin position="987"/>
        <end position="997"/>
    </location>
</feature>
<dbReference type="GO" id="GO:0034237">
    <property type="term" value="F:protein kinase A regulatory subunit binding"/>
    <property type="evidence" value="ECO:0007669"/>
    <property type="project" value="TreeGrafter"/>
</dbReference>
<feature type="region of interest" description="Disordered" evidence="5">
    <location>
        <begin position="441"/>
        <end position="486"/>
    </location>
</feature>
<feature type="repeat" description="PPR" evidence="4">
    <location>
        <begin position="1705"/>
        <end position="1735"/>
    </location>
</feature>
<feature type="repeat" description="PPR" evidence="4">
    <location>
        <begin position="1736"/>
        <end position="1770"/>
    </location>
</feature>
<feature type="repeat" description="PPR" evidence="4">
    <location>
        <begin position="1601"/>
        <end position="1635"/>
    </location>
</feature>
<gene>
    <name evidence="7" type="ORF">G4B88_001552</name>
</gene>
<feature type="compositionally biased region" description="Basic and acidic residues" evidence="5">
    <location>
        <begin position="1397"/>
        <end position="1416"/>
    </location>
</feature>
<dbReference type="FunFam" id="1.25.40.10:FF:000184">
    <property type="entry name" value="Pentatricopeptide repeat-containing protein, chloroplastic"/>
    <property type="match status" value="1"/>
</dbReference>
<evidence type="ECO:0000313" key="7">
    <source>
        <dbReference type="EMBL" id="KAF4401358.1"/>
    </source>
</evidence>
<dbReference type="Pfam" id="PF13041">
    <property type="entry name" value="PPR_2"/>
    <property type="match status" value="3"/>
</dbReference>
<dbReference type="GO" id="GO:2000601">
    <property type="term" value="P:positive regulation of Arp2/3 complex-mediated actin nucleation"/>
    <property type="evidence" value="ECO:0007669"/>
    <property type="project" value="TreeGrafter"/>
</dbReference>
<dbReference type="FunFam" id="1.25.40.10:FF:000031">
    <property type="entry name" value="Pentatricopeptide repeat-containing protein mitochondrial"/>
    <property type="match status" value="1"/>
</dbReference>
<dbReference type="Gene3D" id="1.20.5.340">
    <property type="match status" value="1"/>
</dbReference>
<dbReference type="Gene3D" id="1.25.40.10">
    <property type="entry name" value="Tetratricopeptide repeat domain"/>
    <property type="match status" value="3"/>
</dbReference>
<dbReference type="Gene3D" id="6.10.280.150">
    <property type="match status" value="1"/>
</dbReference>
<keyword evidence="3" id="KW-0677">Repeat</keyword>
<feature type="region of interest" description="Disordered" evidence="5">
    <location>
        <begin position="1265"/>
        <end position="1335"/>
    </location>
</feature>
<evidence type="ECO:0000256" key="4">
    <source>
        <dbReference type="PROSITE-ProRule" id="PRU00708"/>
    </source>
</evidence>
<comment type="caution">
    <text evidence="7">The sequence shown here is derived from an EMBL/GenBank/DDBJ whole genome shotgun (WGS) entry which is preliminary data.</text>
</comment>
<dbReference type="PROSITE" id="PS51082">
    <property type="entry name" value="WH2"/>
    <property type="match status" value="1"/>
</dbReference>
<feature type="region of interest" description="Disordered" evidence="5">
    <location>
        <begin position="986"/>
        <end position="1083"/>
    </location>
</feature>
<feature type="region of interest" description="Disordered" evidence="5">
    <location>
        <begin position="1360"/>
        <end position="1416"/>
    </location>
</feature>
<protein>
    <recommendedName>
        <fullName evidence="6">WH2 domain-containing protein</fullName>
    </recommendedName>
</protein>
<dbReference type="InterPro" id="IPR003124">
    <property type="entry name" value="WH2_dom"/>
</dbReference>
<dbReference type="InterPro" id="IPR011990">
    <property type="entry name" value="TPR-like_helical_dom_sf"/>
</dbReference>
<dbReference type="Pfam" id="PF01535">
    <property type="entry name" value="PPR"/>
    <property type="match status" value="1"/>
</dbReference>
<keyword evidence="8" id="KW-1185">Reference proteome</keyword>
<feature type="compositionally biased region" description="Low complexity" evidence="5">
    <location>
        <begin position="1062"/>
        <end position="1073"/>
    </location>
</feature>
<organism evidence="7 8">
    <name type="scientific">Cannabis sativa</name>
    <name type="common">Hemp</name>
    <name type="synonym">Marijuana</name>
    <dbReference type="NCBI Taxonomy" id="3483"/>
    <lineage>
        <taxon>Eukaryota</taxon>
        <taxon>Viridiplantae</taxon>
        <taxon>Streptophyta</taxon>
        <taxon>Embryophyta</taxon>
        <taxon>Tracheophyta</taxon>
        <taxon>Spermatophyta</taxon>
        <taxon>Magnoliopsida</taxon>
        <taxon>eudicotyledons</taxon>
        <taxon>Gunneridae</taxon>
        <taxon>Pentapetalae</taxon>
        <taxon>rosids</taxon>
        <taxon>fabids</taxon>
        <taxon>Rosales</taxon>
        <taxon>Cannabaceae</taxon>
        <taxon>Cannabis</taxon>
    </lineage>
</organism>
<dbReference type="Proteomes" id="UP000583929">
    <property type="component" value="Unassembled WGS sequence"/>
</dbReference>
<dbReference type="InterPro" id="IPR046848">
    <property type="entry name" value="E_motif"/>
</dbReference>
<feature type="region of interest" description="Disordered" evidence="5">
    <location>
        <begin position="529"/>
        <end position="553"/>
    </location>
</feature>
<feature type="compositionally biased region" description="Low complexity" evidence="5">
    <location>
        <begin position="452"/>
        <end position="465"/>
    </location>
</feature>
<dbReference type="Pfam" id="PF20430">
    <property type="entry name" value="Eplus_motif"/>
    <property type="match status" value="1"/>
</dbReference>
<dbReference type="PROSITE" id="PS51375">
    <property type="entry name" value="PPR"/>
    <property type="match status" value="4"/>
</dbReference>
<proteinExistence type="inferred from homology"/>
<dbReference type="InterPro" id="IPR032867">
    <property type="entry name" value="DYW_dom"/>
</dbReference>
<dbReference type="InterPro" id="IPR046849">
    <property type="entry name" value="E2_motif"/>
</dbReference>
<sequence length="2239" mass="247506">MPLTRYRVRSEYGLADPELYKAADKDDPEALLEGVAMAGLVGVLRQLGDLAEFAAEIFHDLHEEVMATSARGHGLMVRVQQLEAEFPPVEKALLSQTSHSSFFCNSGVDWHPNLRSEQNLVARGDLPRFVMDSYEESRGPPRLFLLDKFDVAGAGACLKRYTDPSCFKVDAAASEMTTGEAYREKKSRKVKRKGMRWRNGETTPEVAPSSHAKLHQLFLEERIENGHSDPARLVKLKRKQINGSAVDSKTGKSYMEKFVEIPPERELACETSFTPALLTSDYTSEPGIRILEISTVSPAERSPRNRNDCSLPNVHEVALRQPINGYDKEVIGREIIKVPDTTFNDETAKRSSSLRVMQYEKASVRDSKSKGGVNGYDSDDMTSEIDNYVDALASMESELETDNDYRHNTNTRFLSAATHTANSDANEEQLECVAQLSDTQSVGNFSTSDDGNNSFKKNRSSFSYSDTPSSVVENTPSDFDGDAKVSPSEICGTEIVDKSTNESSVIAEPTGSKDDEFVSHDICIKKESIPDHENASYPSPLQSDPGASSLSTDLSDGAQIVETSPECINRNSKVPDTVENGTIMVESSSVDTQVSSQENNGMTKTSERYTVNELEDDSNVISDDALHLSNISELDSGKESGETSVNDVFEAPNEVEDSNKCLVSGEVESPSNSITEKQLYLETDSATSVLPNNFTLSSDHSDVLEAENVVLKKGDVVTANGTNLEDSPPNMDTGKSHIEEIPSTVNSPQTLGSKELQFSTSSDNLSSCEHVSAESEVPYSKEMPDADEISGTEASGDAVGTDVVSRDHPSGYLSDDFVNSSTVAHETVEVEKEAVDSADSANIVDNNCDGICLPPCTECSSATSPTDLQQEDRVFEVGVSPEYATESEEAREELHPMDAASDIPVASQSYNLNDPESDLSPCDSHHQDNGEDIVSLPTCPLPEAKISSEKSAKLQADQAGMDDLLRYEAGIHPETLYEKFLKLQADQDSEECVETEEADPHPEIPSENSQICSDGEWLQVDRESIKTSSLSSEQIKSPKHVNKETSVDASVESSLEDPPRQSSTAEFSSKSTSPEVDVIKQASSSSEFAPSVVLLPEATQVDLEEMPPLPPLPPMQWRMGKLGQGLFPSMHPFGGNDNAQVSFPAFQSGMLPPQHPFGGNDNAQVNFPAFQSGMLPPQHTFGGNDNAQVNFPVFQSGMQPPQHPFLPLNIEENEKSLHVAKPLSVQPPTYSMQLPTIVNDANGQYNPFALGGTQSLNPFIRLPEVSSERDEHSDLSPTQPAESTSRQNHVDSTDASQPMDQVGPPETGVDTMENKQSLKNSEEEQGNSLPPPTMVDEQSRLSLLMSEEEKAWLSTSSAMMPDSEVERPNGNLVNKLPRPRNPLIDEVNAHGKSKLRKVAERVRPQNGPKTDERDSLLEQIRAKSFNLKPATSTTRPSMPGPTPKTNLRVAAILEKANAIRQILMYNYRGFRFRHWQEVMMKMMIIGVILEKKRTNLTTKKERASEAGSNIYAFCEVQLLLGMSSLSIGGSSSLSISVKIKTRLLQRFTSFNQLKHVHAFLLRLGLDQHTYLLNHLLHRSFGFEKNTTRYPRLLFHQIKQPNVYLWNTMIQGLVSVDCFQDALEFYRSMRREGFLPDSFTYPLVLKAYCGLCDVQLGLRVVHSLVLKSGPDGFNLVRVLSACTRLGDLRSVEWIDRYIMENGLGRNLFVATSLVDMYAKCGNMDKALRIFDGMLEKDVVSWSTMIQGYVLNGMPREGVEFFLQMLKENIKPDCYALVGMFSGCARLGALELGEWASNLIDRNEILSVPVLGTALIDMHAKCGNMVKAWEIFKGMKHKDLVVWNAAISGLAMNGHVEAAFGLFGQMEKSAIQPDETTFMGLLSGCAHAGLVDDGHRYFKNMSSLFSLTPSIEHYGCMVDLLSRAGHLGEAHKLIKNMPMKANAIVWGALLGGCRLHRDTELAERVLEQLIELEPQSSGNYVLLSNIYSANRKWNEAANIRTRMNEQGIQKTRGCSWVELDGVVHEFLVGDKSHPLSEKMYAKLDELGQKLKAAFGYVPTTEFMLFDIEEEEKEHFLRSHSEKLAIAFVLISNSSKDSIIRVVKNLRVCGDCHEFIKLVSKITGREIIIPGIADQSLKKKMEKEKETVSSSNDSRLPLSEVVSDCVKRWFKDTLKEAKTGDINMQVLVGQMYFSGYGVPRDAQRGRIWITRASRTRSFWKVSDKHPGYNASDSDSDELKGDS</sequence>
<dbReference type="InterPro" id="IPR002885">
    <property type="entry name" value="PPR_rpt"/>
</dbReference>
<accession>A0A7J6I2Y7</accession>
<evidence type="ECO:0000256" key="2">
    <source>
        <dbReference type="ARBA" id="ARBA00006993"/>
    </source>
</evidence>
<comment type="similarity">
    <text evidence="2">Belongs to the SCAR/WAVE family.</text>
</comment>
<dbReference type="GO" id="GO:0005856">
    <property type="term" value="C:cytoskeleton"/>
    <property type="evidence" value="ECO:0007669"/>
    <property type="project" value="UniProtKB-SubCell"/>
</dbReference>
<dbReference type="GO" id="GO:0071933">
    <property type="term" value="F:Arp2/3 complex binding"/>
    <property type="evidence" value="ECO:0007669"/>
    <property type="project" value="TreeGrafter"/>
</dbReference>
<dbReference type="PANTHER" id="PTHR12902:SF1">
    <property type="entry name" value="WISKOTT-ALDRICH SYNDROME PROTEIN FAMILY MEMBER"/>
    <property type="match status" value="1"/>
</dbReference>
<feature type="compositionally biased region" description="Polar residues" evidence="5">
    <location>
        <begin position="441"/>
        <end position="451"/>
    </location>
</feature>
<feature type="compositionally biased region" description="Polar residues" evidence="5">
    <location>
        <begin position="466"/>
        <end position="477"/>
    </location>
</feature>
<feature type="compositionally biased region" description="Polar residues" evidence="5">
    <location>
        <begin position="536"/>
        <end position="553"/>
    </location>
</feature>